<evidence type="ECO:0000256" key="1">
    <source>
        <dbReference type="SAM" id="MobiDB-lite"/>
    </source>
</evidence>
<dbReference type="Proteomes" id="UP000494165">
    <property type="component" value="Unassembled WGS sequence"/>
</dbReference>
<dbReference type="AlphaFoldDB" id="A0A8S1E516"/>
<sequence length="109" mass="12679">MNDNAADGTTMEPENQQKGRGMKRKFTERKNYFSGFCVVCEKELLRIRDHKEDTHKDTGEIRCYDVKKFNGRRIMAPIGVNLEQELKLCSHCQGVSNAEPILMKENWKN</sequence>
<protein>
    <submittedName>
        <fullName evidence="2">Uncharacterized protein</fullName>
    </submittedName>
</protein>
<name>A0A8S1E516_9INSE</name>
<organism evidence="2 3">
    <name type="scientific">Cloeon dipterum</name>
    <dbReference type="NCBI Taxonomy" id="197152"/>
    <lineage>
        <taxon>Eukaryota</taxon>
        <taxon>Metazoa</taxon>
        <taxon>Ecdysozoa</taxon>
        <taxon>Arthropoda</taxon>
        <taxon>Hexapoda</taxon>
        <taxon>Insecta</taxon>
        <taxon>Pterygota</taxon>
        <taxon>Palaeoptera</taxon>
        <taxon>Ephemeroptera</taxon>
        <taxon>Pisciforma</taxon>
        <taxon>Baetidae</taxon>
        <taxon>Cloeon</taxon>
    </lineage>
</organism>
<feature type="region of interest" description="Disordered" evidence="1">
    <location>
        <begin position="1"/>
        <end position="23"/>
    </location>
</feature>
<evidence type="ECO:0000313" key="2">
    <source>
        <dbReference type="EMBL" id="CAB3387302.1"/>
    </source>
</evidence>
<dbReference type="EMBL" id="CADEPI010000560">
    <property type="protein sequence ID" value="CAB3387302.1"/>
    <property type="molecule type" value="Genomic_DNA"/>
</dbReference>
<comment type="caution">
    <text evidence="2">The sequence shown here is derived from an EMBL/GenBank/DDBJ whole genome shotgun (WGS) entry which is preliminary data.</text>
</comment>
<keyword evidence="3" id="KW-1185">Reference proteome</keyword>
<reference evidence="2 3" key="1">
    <citation type="submission" date="2020-04" db="EMBL/GenBank/DDBJ databases">
        <authorList>
            <person name="Alioto T."/>
            <person name="Alioto T."/>
            <person name="Gomez Garrido J."/>
        </authorList>
    </citation>
    <scope>NUCLEOTIDE SEQUENCE [LARGE SCALE GENOMIC DNA]</scope>
</reference>
<accession>A0A8S1E516</accession>
<proteinExistence type="predicted"/>
<gene>
    <name evidence="2" type="ORF">CLODIP_2_CD14007</name>
</gene>
<evidence type="ECO:0000313" key="3">
    <source>
        <dbReference type="Proteomes" id="UP000494165"/>
    </source>
</evidence>